<reference evidence="4 5" key="1">
    <citation type="journal article" date="2016" name="Nat. Commun.">
        <title>Thousands of microbial genomes shed light on interconnected biogeochemical processes in an aquifer system.</title>
        <authorList>
            <person name="Anantharaman K."/>
            <person name="Brown C.T."/>
            <person name="Hug L.A."/>
            <person name="Sharon I."/>
            <person name="Castelle C.J."/>
            <person name="Probst A.J."/>
            <person name="Thomas B.C."/>
            <person name="Singh A."/>
            <person name="Wilkins M.J."/>
            <person name="Karaoz U."/>
            <person name="Brodie E.L."/>
            <person name="Williams K.H."/>
            <person name="Hubbard S.S."/>
            <person name="Banfield J.F."/>
        </authorList>
    </citation>
    <scope>NUCLEOTIDE SEQUENCE [LARGE SCALE GENOMIC DNA]</scope>
</reference>
<evidence type="ECO:0000259" key="2">
    <source>
        <dbReference type="Pfam" id="PF00534"/>
    </source>
</evidence>
<dbReference type="GO" id="GO:0016757">
    <property type="term" value="F:glycosyltransferase activity"/>
    <property type="evidence" value="ECO:0007669"/>
    <property type="project" value="InterPro"/>
</dbReference>
<dbReference type="EMBL" id="MFFF01000034">
    <property type="protein sequence ID" value="OGE98384.1"/>
    <property type="molecule type" value="Genomic_DNA"/>
</dbReference>
<dbReference type="Proteomes" id="UP000177235">
    <property type="component" value="Unassembled WGS sequence"/>
</dbReference>
<proteinExistence type="predicted"/>
<dbReference type="PANTHER" id="PTHR46401">
    <property type="entry name" value="GLYCOSYLTRANSFERASE WBBK-RELATED"/>
    <property type="match status" value="1"/>
</dbReference>
<name>A0A1F5Q872_9BACT</name>
<dbReference type="PANTHER" id="PTHR46401:SF2">
    <property type="entry name" value="GLYCOSYLTRANSFERASE WBBK-RELATED"/>
    <property type="match status" value="1"/>
</dbReference>
<sequence length="362" mass="41617">MRIGIDMRMAGTGEGIGRYCEELVRHLAEIDHENEYFLISSSQFPIFNEFSRPNFHLVRVKSRYYSFMEQTYFIWELFNLRLDLMHFTSFNVPIFYPRRFIVTIHDVIHHRFPGRKKTRLLHRLAYRATIWLAAKRASKVIAVSETTAEDIRSVFGINKEKIAVIYEGAMAKTAEAGQNHHYEKPFLLFVGVWRQYKNLPKLALAFDILREKYKIDANLVLAGKIDPFYPEIKKTVFSIKNSMHIKAPGFVSDQELANLYQKATIFVLPSLVEGFGLIGIEAQTAGKPVAASDIPVLREILGQGAVYFNPDDEQDMAEKIADLWLDENKAQMLANKGLENAKRFDWKNTALQTRALYEGAIA</sequence>
<evidence type="ECO:0000256" key="1">
    <source>
        <dbReference type="ARBA" id="ARBA00022679"/>
    </source>
</evidence>
<dbReference type="Pfam" id="PF00534">
    <property type="entry name" value="Glycos_transf_1"/>
    <property type="match status" value="1"/>
</dbReference>
<dbReference type="SUPFAM" id="SSF53756">
    <property type="entry name" value="UDP-Glycosyltransferase/glycogen phosphorylase"/>
    <property type="match status" value="1"/>
</dbReference>
<evidence type="ECO:0000313" key="4">
    <source>
        <dbReference type="EMBL" id="OGE98384.1"/>
    </source>
</evidence>
<accession>A0A1F5Q872</accession>
<dbReference type="InterPro" id="IPR028098">
    <property type="entry name" value="Glyco_trans_4-like_N"/>
</dbReference>
<gene>
    <name evidence="4" type="ORF">A3J05_02290</name>
</gene>
<feature type="domain" description="Glycosyltransferase subfamily 4-like N-terminal" evidence="3">
    <location>
        <begin position="15"/>
        <end position="168"/>
    </location>
</feature>
<keyword evidence="1" id="KW-0808">Transferase</keyword>
<dbReference type="GO" id="GO:0009103">
    <property type="term" value="P:lipopolysaccharide biosynthetic process"/>
    <property type="evidence" value="ECO:0007669"/>
    <property type="project" value="TreeGrafter"/>
</dbReference>
<evidence type="ECO:0000313" key="5">
    <source>
        <dbReference type="Proteomes" id="UP000177235"/>
    </source>
</evidence>
<dbReference type="InterPro" id="IPR001296">
    <property type="entry name" value="Glyco_trans_1"/>
</dbReference>
<feature type="domain" description="Glycosyl transferase family 1" evidence="2">
    <location>
        <begin position="179"/>
        <end position="337"/>
    </location>
</feature>
<evidence type="ECO:0008006" key="6">
    <source>
        <dbReference type="Google" id="ProtNLM"/>
    </source>
</evidence>
<dbReference type="CDD" id="cd03809">
    <property type="entry name" value="GT4_MtfB-like"/>
    <property type="match status" value="1"/>
</dbReference>
<dbReference type="AlphaFoldDB" id="A0A1F5Q872"/>
<comment type="caution">
    <text evidence="4">The sequence shown here is derived from an EMBL/GenBank/DDBJ whole genome shotgun (WGS) entry which is preliminary data.</text>
</comment>
<protein>
    <recommendedName>
        <fullName evidence="6">Glycosyl transferase family 1 domain-containing protein</fullName>
    </recommendedName>
</protein>
<dbReference type="Pfam" id="PF13439">
    <property type="entry name" value="Glyco_transf_4"/>
    <property type="match status" value="1"/>
</dbReference>
<organism evidence="4 5">
    <name type="scientific">Candidatus Doudnabacteria bacterium RIFCSPLOWO2_02_FULL_48_13</name>
    <dbReference type="NCBI Taxonomy" id="1817845"/>
    <lineage>
        <taxon>Bacteria</taxon>
        <taxon>Candidatus Doudnaibacteriota</taxon>
    </lineage>
</organism>
<evidence type="ECO:0000259" key="3">
    <source>
        <dbReference type="Pfam" id="PF13439"/>
    </source>
</evidence>
<dbReference type="Gene3D" id="3.40.50.2000">
    <property type="entry name" value="Glycogen Phosphorylase B"/>
    <property type="match status" value="2"/>
</dbReference>